<dbReference type="Proteomes" id="UP001240984">
    <property type="component" value="Unassembled WGS sequence"/>
</dbReference>
<evidence type="ECO:0000313" key="2">
    <source>
        <dbReference type="EMBL" id="MDP9794916.1"/>
    </source>
</evidence>
<feature type="transmembrane region" description="Helical" evidence="1">
    <location>
        <begin position="94"/>
        <end position="116"/>
    </location>
</feature>
<feature type="transmembrane region" description="Helical" evidence="1">
    <location>
        <begin position="128"/>
        <end position="146"/>
    </location>
</feature>
<dbReference type="RefSeq" id="WP_306830296.1">
    <property type="nucleotide sequence ID" value="NZ_JAUSRA010000001.1"/>
</dbReference>
<keyword evidence="1" id="KW-0472">Membrane</keyword>
<gene>
    <name evidence="2" type="ORF">J2S43_003428</name>
</gene>
<feature type="transmembrane region" description="Helical" evidence="1">
    <location>
        <begin position="29"/>
        <end position="47"/>
    </location>
</feature>
<organism evidence="2 3">
    <name type="scientific">Catenuloplanes nepalensis</name>
    <dbReference type="NCBI Taxonomy" id="587533"/>
    <lineage>
        <taxon>Bacteria</taxon>
        <taxon>Bacillati</taxon>
        <taxon>Actinomycetota</taxon>
        <taxon>Actinomycetes</taxon>
        <taxon>Micromonosporales</taxon>
        <taxon>Micromonosporaceae</taxon>
        <taxon>Catenuloplanes</taxon>
    </lineage>
</organism>
<comment type="caution">
    <text evidence="2">The sequence shown here is derived from an EMBL/GenBank/DDBJ whole genome shotgun (WGS) entry which is preliminary data.</text>
</comment>
<accession>A0ABT9MV71</accession>
<sequence>MSTLSGADGAMVTCDALDWSPVGSAASHSQLGGVVAGLVFAAIIVIVERPSSASRPTEALTMFLAGFFTFALDSFLFAVVAGDHTCPRAWTETMLGAGLLGYGAVSLFVGIAWLLYERGLHDTVPFQVTRVIVYALVLIEIAQLNVTARDYLQDIRGSGSSGWLGALLSVGLVIGVALLAVHALLAGRLCRWSRAAVGVSAYVAIGYALASALAFGLATAVTPGYWSDVRPAAYVTVTLGSVVLPTLVVIIQLLALPHRNTGPGTAAPGGACVP</sequence>
<keyword evidence="3" id="KW-1185">Reference proteome</keyword>
<feature type="transmembrane region" description="Helical" evidence="1">
    <location>
        <begin position="232"/>
        <end position="256"/>
    </location>
</feature>
<feature type="transmembrane region" description="Helical" evidence="1">
    <location>
        <begin position="59"/>
        <end position="82"/>
    </location>
</feature>
<protein>
    <submittedName>
        <fullName evidence="2">Drug/metabolite transporter (DMT)-like permease</fullName>
    </submittedName>
</protein>
<name>A0ABT9MV71_9ACTN</name>
<keyword evidence="1" id="KW-1133">Transmembrane helix</keyword>
<keyword evidence="1" id="KW-0812">Transmembrane</keyword>
<feature type="transmembrane region" description="Helical" evidence="1">
    <location>
        <begin position="166"/>
        <end position="187"/>
    </location>
</feature>
<dbReference type="EMBL" id="JAUSRA010000001">
    <property type="protein sequence ID" value="MDP9794916.1"/>
    <property type="molecule type" value="Genomic_DNA"/>
</dbReference>
<proteinExistence type="predicted"/>
<reference evidence="2 3" key="1">
    <citation type="submission" date="2023-07" db="EMBL/GenBank/DDBJ databases">
        <title>Sequencing the genomes of 1000 actinobacteria strains.</title>
        <authorList>
            <person name="Klenk H.-P."/>
        </authorList>
    </citation>
    <scope>NUCLEOTIDE SEQUENCE [LARGE SCALE GENOMIC DNA]</scope>
    <source>
        <strain evidence="2 3">DSM 44710</strain>
    </source>
</reference>
<evidence type="ECO:0000313" key="3">
    <source>
        <dbReference type="Proteomes" id="UP001240984"/>
    </source>
</evidence>
<feature type="transmembrane region" description="Helical" evidence="1">
    <location>
        <begin position="199"/>
        <end position="226"/>
    </location>
</feature>
<evidence type="ECO:0000256" key="1">
    <source>
        <dbReference type="SAM" id="Phobius"/>
    </source>
</evidence>